<dbReference type="Gene3D" id="3.30.420.10">
    <property type="entry name" value="Ribonuclease H-like superfamily/Ribonuclease H"/>
    <property type="match status" value="1"/>
</dbReference>
<accession>A0A9Q3DZX2</accession>
<name>A0A9Q3DZX2_9BASI</name>
<dbReference type="Proteomes" id="UP000765509">
    <property type="component" value="Unassembled WGS sequence"/>
</dbReference>
<comment type="caution">
    <text evidence="2">The sequence shown here is derived from an EMBL/GenBank/DDBJ whole genome shotgun (WGS) entry which is preliminary data.</text>
</comment>
<reference evidence="2" key="1">
    <citation type="submission" date="2021-03" db="EMBL/GenBank/DDBJ databases">
        <title>Draft genome sequence of rust myrtle Austropuccinia psidii MF-1, a brazilian biotype.</title>
        <authorList>
            <person name="Quecine M.C."/>
            <person name="Pachon D.M.R."/>
            <person name="Bonatelli M.L."/>
            <person name="Correr F.H."/>
            <person name="Franceschini L.M."/>
            <person name="Leite T.F."/>
            <person name="Margarido G.R.A."/>
            <person name="Almeida C.A."/>
            <person name="Ferrarezi J.A."/>
            <person name="Labate C.A."/>
        </authorList>
    </citation>
    <scope>NUCLEOTIDE SEQUENCE</scope>
    <source>
        <strain evidence="2">MF-1</strain>
    </source>
</reference>
<protein>
    <recommendedName>
        <fullName evidence="1">Tc1-like transposase DDE domain-containing protein</fullName>
    </recommendedName>
</protein>
<dbReference type="EMBL" id="AVOT02021336">
    <property type="protein sequence ID" value="MBW0510095.1"/>
    <property type="molecule type" value="Genomic_DNA"/>
</dbReference>
<dbReference type="InterPro" id="IPR038717">
    <property type="entry name" value="Tc1-like_DDE_dom"/>
</dbReference>
<evidence type="ECO:0000259" key="1">
    <source>
        <dbReference type="Pfam" id="PF13358"/>
    </source>
</evidence>
<evidence type="ECO:0000313" key="3">
    <source>
        <dbReference type="Proteomes" id="UP000765509"/>
    </source>
</evidence>
<organism evidence="2 3">
    <name type="scientific">Austropuccinia psidii MF-1</name>
    <dbReference type="NCBI Taxonomy" id="1389203"/>
    <lineage>
        <taxon>Eukaryota</taxon>
        <taxon>Fungi</taxon>
        <taxon>Dikarya</taxon>
        <taxon>Basidiomycota</taxon>
        <taxon>Pucciniomycotina</taxon>
        <taxon>Pucciniomycetes</taxon>
        <taxon>Pucciniales</taxon>
        <taxon>Sphaerophragmiaceae</taxon>
        <taxon>Austropuccinia</taxon>
    </lineage>
</organism>
<proteinExistence type="predicted"/>
<evidence type="ECO:0000313" key="2">
    <source>
        <dbReference type="EMBL" id="MBW0510095.1"/>
    </source>
</evidence>
<keyword evidence="3" id="KW-1185">Reference proteome</keyword>
<dbReference type="GO" id="GO:0003676">
    <property type="term" value="F:nucleic acid binding"/>
    <property type="evidence" value="ECO:0007669"/>
    <property type="project" value="InterPro"/>
</dbReference>
<dbReference type="AlphaFoldDB" id="A0A9Q3DZX2"/>
<dbReference type="InterPro" id="IPR036397">
    <property type="entry name" value="RNaseH_sf"/>
</dbReference>
<sequence>MIIWGAFFGATKAPLVFIEVRITASDFISAIYETALLPFVDHLAQAPYIQGRHQITLMEDGTPIHTARRSNEWCAANFIIMMPWPARSPDLNPIENLFKKMKSPVIKHYKPQTMDDLQVAITAA</sequence>
<gene>
    <name evidence="2" type="ORF">O181_049810</name>
</gene>
<feature type="domain" description="Tc1-like transposase DDE" evidence="1">
    <location>
        <begin position="39"/>
        <end position="118"/>
    </location>
</feature>
<dbReference type="OrthoDB" id="4843387at2759"/>
<dbReference type="Pfam" id="PF13358">
    <property type="entry name" value="DDE_3"/>
    <property type="match status" value="1"/>
</dbReference>